<keyword evidence="1" id="KW-0812">Transmembrane</keyword>
<evidence type="ECO:0000313" key="2">
    <source>
        <dbReference type="EMBL" id="NWD35798.1"/>
    </source>
</evidence>
<keyword evidence="1" id="KW-0472">Membrane</keyword>
<organism evidence="2 3">
    <name type="scientific">Pseudomonas tolaasii</name>
    <dbReference type="NCBI Taxonomy" id="29442"/>
    <lineage>
        <taxon>Bacteria</taxon>
        <taxon>Pseudomonadati</taxon>
        <taxon>Pseudomonadota</taxon>
        <taxon>Gammaproteobacteria</taxon>
        <taxon>Pseudomonadales</taxon>
        <taxon>Pseudomonadaceae</taxon>
        <taxon>Pseudomonas</taxon>
    </lineage>
</organism>
<comment type="caution">
    <text evidence="2">The sequence shown here is derived from an EMBL/GenBank/DDBJ whole genome shotgun (WGS) entry which is preliminary data.</text>
</comment>
<dbReference type="AlphaFoldDB" id="A0A7Y8AKJ4"/>
<gene>
    <name evidence="2" type="ORF">HX787_08010</name>
</gene>
<evidence type="ECO:0000256" key="1">
    <source>
        <dbReference type="SAM" id="Phobius"/>
    </source>
</evidence>
<evidence type="ECO:0000313" key="3">
    <source>
        <dbReference type="Proteomes" id="UP000549134"/>
    </source>
</evidence>
<proteinExistence type="predicted"/>
<sequence>MSQKFTLRYIAGQVATGMFDRDMYREAWKGLYRLAFAITAFVFRLLMLITFPLSVPFLWGFFRVMEPINQKRRKARFDKIVKAHRQRLEEAE</sequence>
<dbReference type="EMBL" id="JACAQK010000006">
    <property type="protein sequence ID" value="NWD35798.1"/>
    <property type="molecule type" value="Genomic_DNA"/>
</dbReference>
<accession>A0A7Y8AKJ4</accession>
<dbReference type="RefSeq" id="WP_177007866.1">
    <property type="nucleotide sequence ID" value="NZ_JACAQH010000007.1"/>
</dbReference>
<protein>
    <submittedName>
        <fullName evidence="2">Uncharacterized protein</fullName>
    </submittedName>
</protein>
<dbReference type="Proteomes" id="UP000549134">
    <property type="component" value="Unassembled WGS sequence"/>
</dbReference>
<feature type="transmembrane region" description="Helical" evidence="1">
    <location>
        <begin position="34"/>
        <end position="62"/>
    </location>
</feature>
<reference evidence="2 3" key="1">
    <citation type="submission" date="2020-04" db="EMBL/GenBank/DDBJ databases">
        <title>Molecular characterization of pseudomonads from Agaricus bisporus reveal novel blotch 2 pathogens in Western Europe.</title>
        <authorList>
            <person name="Taparia T."/>
            <person name="Krijger M."/>
            <person name="Haynes E."/>
            <person name="Elpinstone J.G."/>
            <person name="Noble R."/>
            <person name="Van Der Wolf J."/>
        </authorList>
    </citation>
    <scope>NUCLEOTIDE SEQUENCE [LARGE SCALE GENOMIC DNA]</scope>
    <source>
        <strain evidence="2 3">IPO3746</strain>
    </source>
</reference>
<name>A0A7Y8AKJ4_PSETO</name>
<keyword evidence="1" id="KW-1133">Transmembrane helix</keyword>